<name>A0A1E8Q5B2_9MYCO</name>
<evidence type="ECO:0000259" key="3">
    <source>
        <dbReference type="Pfam" id="PF00890"/>
    </source>
</evidence>
<reference evidence="4 5" key="1">
    <citation type="submission" date="2016-09" db="EMBL/GenBank/DDBJ databases">
        <title>genome sequence of Mycobacterium sp. 739 SCH.</title>
        <authorList>
            <person name="Greninger A.L."/>
            <person name="Qin X."/>
            <person name="Jerome K."/>
            <person name="Vora S."/>
            <person name="Quinn K."/>
        </authorList>
    </citation>
    <scope>NUCLEOTIDE SEQUENCE [LARGE SCALE GENOMIC DNA]</scope>
    <source>
        <strain evidence="4 5">SCH</strain>
    </source>
</reference>
<evidence type="ECO:0000256" key="2">
    <source>
        <dbReference type="ARBA" id="ARBA00023002"/>
    </source>
</evidence>
<dbReference type="Pfam" id="PF00890">
    <property type="entry name" value="FAD_binding_2"/>
    <property type="match status" value="1"/>
</dbReference>
<gene>
    <name evidence="4" type="ORF">BEL07_12580</name>
</gene>
<evidence type="ECO:0000256" key="1">
    <source>
        <dbReference type="ARBA" id="ARBA00022630"/>
    </source>
</evidence>
<dbReference type="InterPro" id="IPR003953">
    <property type="entry name" value="FAD-dep_OxRdtase_2_FAD-bd"/>
</dbReference>
<accession>A0A1E8Q5B2</accession>
<dbReference type="SUPFAM" id="SSF51905">
    <property type="entry name" value="FAD/NAD(P)-binding domain"/>
    <property type="match status" value="1"/>
</dbReference>
<sequence length="296" mass="31108">MWDHVVDLVSIGAGIGGLARAIATVDAGADVLVADAASTSPCTVATRRRVATRRGWLCPDVDDPETREYLHGFAQWVPESAYVAADVPVPTRVASHLDANAVEPFVGARLGDWAGQCLTSPYGMLHSTVFGSGRSTMRAADGGTIEVVPIGTMRWQRGLGASALKEWMADQARDRGIEVLTATPLQRLVFDSGRVVGVVLDGPGGPLAVGTRRGVTFAPGERDLAGAGESGVPLRGEDREVCLVGRTASRFGRVELLSPPDTTARALCHVSGRALLAGLRDARSPRADVLRCGKAH</sequence>
<evidence type="ECO:0000313" key="5">
    <source>
        <dbReference type="Proteomes" id="UP000178953"/>
    </source>
</evidence>
<dbReference type="EMBL" id="MCHX01000025">
    <property type="protein sequence ID" value="OFJ53441.1"/>
    <property type="molecule type" value="Genomic_DNA"/>
</dbReference>
<dbReference type="InterPro" id="IPR036188">
    <property type="entry name" value="FAD/NAD-bd_sf"/>
</dbReference>
<proteinExistence type="predicted"/>
<dbReference type="Proteomes" id="UP000178953">
    <property type="component" value="Unassembled WGS sequence"/>
</dbReference>
<feature type="domain" description="FAD-dependent oxidoreductase 2 FAD-binding" evidence="3">
    <location>
        <begin position="7"/>
        <end position="222"/>
    </location>
</feature>
<dbReference type="AlphaFoldDB" id="A0A1E8Q5B2"/>
<dbReference type="OrthoDB" id="4640500at2"/>
<organism evidence="4 5">
    <name type="scientific">Mycolicibacterium grossiae</name>
    <dbReference type="NCBI Taxonomy" id="1552759"/>
    <lineage>
        <taxon>Bacteria</taxon>
        <taxon>Bacillati</taxon>
        <taxon>Actinomycetota</taxon>
        <taxon>Actinomycetes</taxon>
        <taxon>Mycobacteriales</taxon>
        <taxon>Mycobacteriaceae</taxon>
        <taxon>Mycolicibacterium</taxon>
    </lineage>
</organism>
<dbReference type="RefSeq" id="WP_070353441.1">
    <property type="nucleotide sequence ID" value="NZ_CP043474.1"/>
</dbReference>
<keyword evidence="2" id="KW-0560">Oxidoreductase</keyword>
<evidence type="ECO:0000313" key="4">
    <source>
        <dbReference type="EMBL" id="OFJ53441.1"/>
    </source>
</evidence>
<keyword evidence="1" id="KW-0285">Flavoprotein</keyword>
<keyword evidence="5" id="KW-1185">Reference proteome</keyword>
<dbReference type="Gene3D" id="3.50.50.60">
    <property type="entry name" value="FAD/NAD(P)-binding domain"/>
    <property type="match status" value="1"/>
</dbReference>
<protein>
    <recommendedName>
        <fullName evidence="3">FAD-dependent oxidoreductase 2 FAD-binding domain-containing protein</fullName>
    </recommendedName>
</protein>
<dbReference type="GO" id="GO:0016491">
    <property type="term" value="F:oxidoreductase activity"/>
    <property type="evidence" value="ECO:0007669"/>
    <property type="project" value="UniProtKB-KW"/>
</dbReference>
<comment type="caution">
    <text evidence="4">The sequence shown here is derived from an EMBL/GenBank/DDBJ whole genome shotgun (WGS) entry which is preliminary data.</text>
</comment>